<name>A0A0C2Y2G9_HEBCY</name>
<gene>
    <name evidence="2" type="ORF">M413DRAFT_449838</name>
</gene>
<dbReference type="Proteomes" id="UP000053424">
    <property type="component" value="Unassembled WGS sequence"/>
</dbReference>
<evidence type="ECO:0000313" key="3">
    <source>
        <dbReference type="Proteomes" id="UP000053424"/>
    </source>
</evidence>
<dbReference type="HOGENOM" id="CLU_3032590_0_0_1"/>
<sequence length="55" mass="6140">MDAGSRKTKKPVDRTMKNGRENSREDSENSSKRGGEGATERRIVSPSYIQNAIRS</sequence>
<feature type="region of interest" description="Disordered" evidence="1">
    <location>
        <begin position="1"/>
        <end position="55"/>
    </location>
</feature>
<dbReference type="EMBL" id="KN831824">
    <property type="protein sequence ID" value="KIM35287.1"/>
    <property type="molecule type" value="Genomic_DNA"/>
</dbReference>
<evidence type="ECO:0000313" key="2">
    <source>
        <dbReference type="EMBL" id="KIM35287.1"/>
    </source>
</evidence>
<dbReference type="AlphaFoldDB" id="A0A0C2Y2G9"/>
<accession>A0A0C2Y2G9</accession>
<protein>
    <submittedName>
        <fullName evidence="2">Uncharacterized protein</fullName>
    </submittedName>
</protein>
<reference evidence="2 3" key="1">
    <citation type="submission" date="2014-04" db="EMBL/GenBank/DDBJ databases">
        <authorList>
            <consortium name="DOE Joint Genome Institute"/>
            <person name="Kuo A."/>
            <person name="Gay G."/>
            <person name="Dore J."/>
            <person name="Kohler A."/>
            <person name="Nagy L.G."/>
            <person name="Floudas D."/>
            <person name="Copeland A."/>
            <person name="Barry K.W."/>
            <person name="Cichocki N."/>
            <person name="Veneault-Fourrey C."/>
            <person name="LaButti K."/>
            <person name="Lindquist E.A."/>
            <person name="Lipzen A."/>
            <person name="Lundell T."/>
            <person name="Morin E."/>
            <person name="Murat C."/>
            <person name="Sun H."/>
            <person name="Tunlid A."/>
            <person name="Henrissat B."/>
            <person name="Grigoriev I.V."/>
            <person name="Hibbett D.S."/>
            <person name="Martin F."/>
            <person name="Nordberg H.P."/>
            <person name="Cantor M.N."/>
            <person name="Hua S.X."/>
        </authorList>
    </citation>
    <scope>NUCLEOTIDE SEQUENCE [LARGE SCALE GENOMIC DNA]</scope>
    <source>
        <strain evidence="3">h7</strain>
    </source>
</reference>
<feature type="compositionally biased region" description="Basic and acidic residues" evidence="1">
    <location>
        <begin position="10"/>
        <end position="43"/>
    </location>
</feature>
<keyword evidence="3" id="KW-1185">Reference proteome</keyword>
<proteinExistence type="predicted"/>
<organism evidence="2 3">
    <name type="scientific">Hebeloma cylindrosporum</name>
    <dbReference type="NCBI Taxonomy" id="76867"/>
    <lineage>
        <taxon>Eukaryota</taxon>
        <taxon>Fungi</taxon>
        <taxon>Dikarya</taxon>
        <taxon>Basidiomycota</taxon>
        <taxon>Agaricomycotina</taxon>
        <taxon>Agaricomycetes</taxon>
        <taxon>Agaricomycetidae</taxon>
        <taxon>Agaricales</taxon>
        <taxon>Agaricineae</taxon>
        <taxon>Hymenogastraceae</taxon>
        <taxon>Hebeloma</taxon>
    </lineage>
</organism>
<reference evidence="3" key="2">
    <citation type="submission" date="2015-01" db="EMBL/GenBank/DDBJ databases">
        <title>Evolutionary Origins and Diversification of the Mycorrhizal Mutualists.</title>
        <authorList>
            <consortium name="DOE Joint Genome Institute"/>
            <consortium name="Mycorrhizal Genomics Consortium"/>
            <person name="Kohler A."/>
            <person name="Kuo A."/>
            <person name="Nagy L.G."/>
            <person name="Floudas D."/>
            <person name="Copeland A."/>
            <person name="Barry K.W."/>
            <person name="Cichocki N."/>
            <person name="Veneault-Fourrey C."/>
            <person name="LaButti K."/>
            <person name="Lindquist E.A."/>
            <person name="Lipzen A."/>
            <person name="Lundell T."/>
            <person name="Morin E."/>
            <person name="Murat C."/>
            <person name="Riley R."/>
            <person name="Ohm R."/>
            <person name="Sun H."/>
            <person name="Tunlid A."/>
            <person name="Henrissat B."/>
            <person name="Grigoriev I.V."/>
            <person name="Hibbett D.S."/>
            <person name="Martin F."/>
        </authorList>
    </citation>
    <scope>NUCLEOTIDE SEQUENCE [LARGE SCALE GENOMIC DNA]</scope>
    <source>
        <strain evidence="3">h7</strain>
    </source>
</reference>
<evidence type="ECO:0000256" key="1">
    <source>
        <dbReference type="SAM" id="MobiDB-lite"/>
    </source>
</evidence>